<evidence type="ECO:0000256" key="1">
    <source>
        <dbReference type="SAM" id="Phobius"/>
    </source>
</evidence>
<dbReference type="EMBL" id="CP100355">
    <property type="protein sequence ID" value="UTF53670.1"/>
    <property type="molecule type" value="Genomic_DNA"/>
</dbReference>
<evidence type="ECO:0000313" key="4">
    <source>
        <dbReference type="Proteomes" id="UP001056855"/>
    </source>
</evidence>
<dbReference type="GeneID" id="73292018"/>
<accession>A0A9E7N911</accession>
<dbReference type="KEGG" id="sawl:NGM29_18190"/>
<organism evidence="3 4">
    <name type="scientific">Natronosalvus rutilus</name>
    <dbReference type="NCBI Taxonomy" id="2953753"/>
    <lineage>
        <taxon>Archaea</taxon>
        <taxon>Methanobacteriati</taxon>
        <taxon>Methanobacteriota</taxon>
        <taxon>Stenosarchaea group</taxon>
        <taxon>Halobacteria</taxon>
        <taxon>Halobacteriales</taxon>
        <taxon>Natrialbaceae</taxon>
        <taxon>Natronosalvus</taxon>
    </lineage>
</organism>
<name>A0A9E7N911_9EURY</name>
<sequence length="76" mass="8859">MKPGAWLETAREERWGMLVDLLFAIIWVTIVELLFSVLEGPTWAYYALMLAGIVAYFAFVWNLELAREWYGSGEKR</sequence>
<dbReference type="Proteomes" id="UP001056855">
    <property type="component" value="Chromosome"/>
</dbReference>
<keyword evidence="1" id="KW-0812">Transmembrane</keyword>
<keyword evidence="1" id="KW-1133">Transmembrane helix</keyword>
<dbReference type="Pfam" id="PF26436">
    <property type="entry name" value="DUF8119"/>
    <property type="match status" value="1"/>
</dbReference>
<protein>
    <recommendedName>
        <fullName evidence="2">DUF8119 domain-containing protein</fullName>
    </recommendedName>
</protein>
<evidence type="ECO:0000259" key="2">
    <source>
        <dbReference type="Pfam" id="PF26436"/>
    </source>
</evidence>
<proteinExistence type="predicted"/>
<dbReference type="InterPro" id="IPR058432">
    <property type="entry name" value="DUF8119"/>
</dbReference>
<dbReference type="RefSeq" id="WP_254158194.1">
    <property type="nucleotide sequence ID" value="NZ_CP100355.1"/>
</dbReference>
<feature type="transmembrane region" description="Helical" evidence="1">
    <location>
        <begin position="21"/>
        <end position="38"/>
    </location>
</feature>
<evidence type="ECO:0000313" key="3">
    <source>
        <dbReference type="EMBL" id="UTF53670.1"/>
    </source>
</evidence>
<feature type="domain" description="DUF8119" evidence="2">
    <location>
        <begin position="5"/>
        <end position="68"/>
    </location>
</feature>
<dbReference type="AlphaFoldDB" id="A0A9E7N911"/>
<feature type="transmembrane region" description="Helical" evidence="1">
    <location>
        <begin position="44"/>
        <end position="66"/>
    </location>
</feature>
<gene>
    <name evidence="3" type="ORF">NGM29_18190</name>
</gene>
<reference evidence="3" key="1">
    <citation type="submission" date="2022-06" db="EMBL/GenBank/DDBJ databases">
        <title>Diverse halophilic archaea isolated from saline environments.</title>
        <authorList>
            <person name="Cui H.-L."/>
        </authorList>
    </citation>
    <scope>NUCLEOTIDE SEQUENCE</scope>
    <source>
        <strain evidence="3">WLHS1</strain>
    </source>
</reference>
<keyword evidence="1" id="KW-0472">Membrane</keyword>
<keyword evidence="4" id="KW-1185">Reference proteome</keyword>